<dbReference type="EC" id="2.7.7.7" evidence="10"/>
<evidence type="ECO:0000256" key="1">
    <source>
        <dbReference type="ARBA" id="ARBA00022490"/>
    </source>
</evidence>
<name>A0A3B0STC1_9ZZZZ</name>
<sequence length="481" mass="53940">MVGALQAARLLKDIFDDRLHIELSHHGMPEDDVRNEVLADVAFRLGIPTVATNNVHYGYRSEARIADVVAAISGRWNLDEADGYRSASDLRYLRSPDEMAAQFERYPGAVARAADLGRDLAFDLTLIAPELPDFPMPGAFTTEDEYLRHLVMDGAKEVYPGLNGGIAPNALERMEHELGVIEELGFAGFFLVAWDIVRFARSKNIYCQIRGSGADSAICRCIGLTRVDPIRLNLPFERFLSSERGRPPDIDIDFEAERREEVIQYCYQRYGRERAAMVANVITYRAKSVLQDVGKSFGLTQAQVNGLTRYLDTRSAKDLRSVVDLPEGLTAEFIYDFCKRLDGFPRHLGIHSGGMVVAHRPLWEMVPMEWGRMEDRTVLQWDKDDCAAMGIVKFDLLALGALNALHLTVDAIREVHGVDIDLATIPQEPVIYDMVTRADTVGIFQIESRAQMATLPKMKPRTFYDLAIEVALIRPGPIQGH</sequence>
<evidence type="ECO:0000259" key="8">
    <source>
        <dbReference type="Pfam" id="PF07733"/>
    </source>
</evidence>
<evidence type="ECO:0000259" key="9">
    <source>
        <dbReference type="Pfam" id="PF17657"/>
    </source>
</evidence>
<dbReference type="GO" id="GO:0008408">
    <property type="term" value="F:3'-5' exonuclease activity"/>
    <property type="evidence" value="ECO:0007669"/>
    <property type="project" value="InterPro"/>
</dbReference>
<feature type="domain" description="Bacterial DNA polymerase III alpha subunit NTPase" evidence="8">
    <location>
        <begin position="145"/>
        <end position="398"/>
    </location>
</feature>
<keyword evidence="6" id="KW-0239">DNA-directed DNA polymerase</keyword>
<evidence type="ECO:0000313" key="10">
    <source>
        <dbReference type="EMBL" id="VAW09611.1"/>
    </source>
</evidence>
<gene>
    <name evidence="10" type="ORF">MNBD_ACTINO02-1523</name>
</gene>
<dbReference type="GO" id="GO:0003887">
    <property type="term" value="F:DNA-directed DNA polymerase activity"/>
    <property type="evidence" value="ECO:0007669"/>
    <property type="project" value="UniProtKB-KW"/>
</dbReference>
<dbReference type="InterPro" id="IPR040982">
    <property type="entry name" value="DNA_pol3_finger"/>
</dbReference>
<dbReference type="AlphaFoldDB" id="A0A3B0STC1"/>
<proteinExistence type="predicted"/>
<evidence type="ECO:0000256" key="2">
    <source>
        <dbReference type="ARBA" id="ARBA00022679"/>
    </source>
</evidence>
<keyword evidence="3 10" id="KW-0548">Nucleotidyltransferase</keyword>
<dbReference type="EMBL" id="UOEK01000614">
    <property type="protein sequence ID" value="VAW09611.1"/>
    <property type="molecule type" value="Genomic_DNA"/>
</dbReference>
<dbReference type="GO" id="GO:0006281">
    <property type="term" value="P:DNA repair"/>
    <property type="evidence" value="ECO:0007669"/>
    <property type="project" value="UniProtKB-KW"/>
</dbReference>
<dbReference type="Pfam" id="PF07733">
    <property type="entry name" value="DNA_pol3_alpha"/>
    <property type="match status" value="1"/>
</dbReference>
<dbReference type="InterPro" id="IPR011708">
    <property type="entry name" value="DNA_pol3_alpha_NTPase_dom"/>
</dbReference>
<protein>
    <submittedName>
        <fullName evidence="10">Error-prone repair homolog of DNA polymerase III alpha subunit</fullName>
        <ecNumber evidence="10">2.7.7.7</ecNumber>
    </submittedName>
</protein>
<keyword evidence="1" id="KW-0963">Cytoplasm</keyword>
<organism evidence="10">
    <name type="scientific">hydrothermal vent metagenome</name>
    <dbReference type="NCBI Taxonomy" id="652676"/>
    <lineage>
        <taxon>unclassified sequences</taxon>
        <taxon>metagenomes</taxon>
        <taxon>ecological metagenomes</taxon>
    </lineage>
</organism>
<accession>A0A3B0STC1</accession>
<keyword evidence="5" id="KW-0227">DNA damage</keyword>
<dbReference type="InterPro" id="IPR004805">
    <property type="entry name" value="DnaE2/DnaE/PolC"/>
</dbReference>
<evidence type="ECO:0000256" key="7">
    <source>
        <dbReference type="ARBA" id="ARBA00023204"/>
    </source>
</evidence>
<evidence type="ECO:0000256" key="6">
    <source>
        <dbReference type="ARBA" id="ARBA00022932"/>
    </source>
</evidence>
<dbReference type="GO" id="GO:0006260">
    <property type="term" value="P:DNA replication"/>
    <property type="evidence" value="ECO:0007669"/>
    <property type="project" value="UniProtKB-KW"/>
</dbReference>
<keyword evidence="2 10" id="KW-0808">Transferase</keyword>
<keyword evidence="4" id="KW-0235">DNA replication</keyword>
<evidence type="ECO:0000256" key="4">
    <source>
        <dbReference type="ARBA" id="ARBA00022705"/>
    </source>
</evidence>
<keyword evidence="7" id="KW-0234">DNA repair</keyword>
<dbReference type="Gene3D" id="3.20.20.140">
    <property type="entry name" value="Metal-dependent hydrolases"/>
    <property type="match status" value="1"/>
</dbReference>
<evidence type="ECO:0000256" key="3">
    <source>
        <dbReference type="ARBA" id="ARBA00022695"/>
    </source>
</evidence>
<feature type="non-terminal residue" evidence="10">
    <location>
        <position position="481"/>
    </location>
</feature>
<dbReference type="PANTHER" id="PTHR32294">
    <property type="entry name" value="DNA POLYMERASE III SUBUNIT ALPHA"/>
    <property type="match status" value="1"/>
</dbReference>
<reference evidence="10" key="1">
    <citation type="submission" date="2018-06" db="EMBL/GenBank/DDBJ databases">
        <authorList>
            <person name="Zhirakovskaya E."/>
        </authorList>
    </citation>
    <scope>NUCLEOTIDE SEQUENCE</scope>
</reference>
<dbReference type="PANTHER" id="PTHR32294:SF4">
    <property type="entry name" value="ERROR-PRONE DNA POLYMERASE"/>
    <property type="match status" value="1"/>
</dbReference>
<evidence type="ECO:0000256" key="5">
    <source>
        <dbReference type="ARBA" id="ARBA00022763"/>
    </source>
</evidence>
<feature type="domain" description="DNA polymerase III alpha subunit finger" evidence="9">
    <location>
        <begin position="402"/>
        <end position="479"/>
    </location>
</feature>
<dbReference type="Pfam" id="PF17657">
    <property type="entry name" value="DNA_pol3_finger"/>
    <property type="match status" value="1"/>
</dbReference>